<dbReference type="Gene3D" id="2.40.30.30">
    <property type="entry name" value="Riboflavin kinase-like"/>
    <property type="match status" value="1"/>
</dbReference>
<dbReference type="Proteomes" id="UP000029014">
    <property type="component" value="Unassembled WGS sequence"/>
</dbReference>
<organism evidence="9 10">
    <name type="scientific">Bifidobacterium minimum</name>
    <dbReference type="NCBI Taxonomy" id="1693"/>
    <lineage>
        <taxon>Bacteria</taxon>
        <taxon>Bacillati</taxon>
        <taxon>Actinomycetota</taxon>
        <taxon>Actinomycetes</taxon>
        <taxon>Bifidobacteriales</taxon>
        <taxon>Bifidobacteriaceae</taxon>
        <taxon>Bifidobacterium</taxon>
    </lineage>
</organism>
<keyword evidence="2" id="KW-0285">Flavoprotein</keyword>
<protein>
    <recommendedName>
        <fullName evidence="1">riboflavin kinase</fullName>
        <ecNumber evidence="1">2.7.1.26</ecNumber>
    </recommendedName>
</protein>
<proteinExistence type="predicted"/>
<dbReference type="STRING" id="1693.BMIN_0154"/>
<keyword evidence="3" id="KW-0288">FMN</keyword>
<dbReference type="eggNOG" id="COG0196">
    <property type="taxonomic scope" value="Bacteria"/>
</dbReference>
<dbReference type="SUPFAM" id="SSF82114">
    <property type="entry name" value="Riboflavin kinase-like"/>
    <property type="match status" value="1"/>
</dbReference>
<evidence type="ECO:0000256" key="1">
    <source>
        <dbReference type="ARBA" id="ARBA00012105"/>
    </source>
</evidence>
<evidence type="ECO:0000256" key="5">
    <source>
        <dbReference type="ARBA" id="ARBA00022741"/>
    </source>
</evidence>
<dbReference type="Pfam" id="PF01687">
    <property type="entry name" value="Flavokinase"/>
    <property type="match status" value="1"/>
</dbReference>
<dbReference type="InterPro" id="IPR023465">
    <property type="entry name" value="Riboflavin_kinase_dom_sf"/>
</dbReference>
<dbReference type="EMBL" id="JGZD01000009">
    <property type="protein sequence ID" value="KFI72263.1"/>
    <property type="molecule type" value="Genomic_DNA"/>
</dbReference>
<comment type="caution">
    <text evidence="9">The sequence shown here is derived from an EMBL/GenBank/DDBJ whole genome shotgun (WGS) entry which is preliminary data.</text>
</comment>
<keyword evidence="9" id="KW-0418">Kinase</keyword>
<evidence type="ECO:0000256" key="4">
    <source>
        <dbReference type="ARBA" id="ARBA00022679"/>
    </source>
</evidence>
<dbReference type="GO" id="GO:0008531">
    <property type="term" value="F:riboflavin kinase activity"/>
    <property type="evidence" value="ECO:0007669"/>
    <property type="project" value="UniProtKB-EC"/>
</dbReference>
<keyword evidence="10" id="KW-1185">Reference proteome</keyword>
<dbReference type="EC" id="2.7.1.26" evidence="1"/>
<name>A0A087BML3_9BIFI</name>
<evidence type="ECO:0000256" key="3">
    <source>
        <dbReference type="ARBA" id="ARBA00022643"/>
    </source>
</evidence>
<dbReference type="GO" id="GO:0009231">
    <property type="term" value="P:riboflavin biosynthetic process"/>
    <property type="evidence" value="ECO:0007669"/>
    <property type="project" value="InterPro"/>
</dbReference>
<dbReference type="InterPro" id="IPR015865">
    <property type="entry name" value="Riboflavin_kinase_bac/euk"/>
</dbReference>
<evidence type="ECO:0000313" key="9">
    <source>
        <dbReference type="EMBL" id="KFI72263.1"/>
    </source>
</evidence>
<keyword evidence="6" id="KW-0067">ATP-binding</keyword>
<sequence>MTGLHDRVLEVYAVTDEWIDLYDHRVRVEFLSYLRPQIRFGSSQDLIEEMRRNVRQTLDVTGSES</sequence>
<evidence type="ECO:0000259" key="8">
    <source>
        <dbReference type="Pfam" id="PF01687"/>
    </source>
</evidence>
<keyword evidence="5" id="KW-0547">Nucleotide-binding</keyword>
<comment type="catalytic activity">
    <reaction evidence="7">
        <text>riboflavin + ATP = FMN + ADP + H(+)</text>
        <dbReference type="Rhea" id="RHEA:14357"/>
        <dbReference type="ChEBI" id="CHEBI:15378"/>
        <dbReference type="ChEBI" id="CHEBI:30616"/>
        <dbReference type="ChEBI" id="CHEBI:57986"/>
        <dbReference type="ChEBI" id="CHEBI:58210"/>
        <dbReference type="ChEBI" id="CHEBI:456216"/>
        <dbReference type="EC" id="2.7.1.26"/>
    </reaction>
</comment>
<reference evidence="9 10" key="1">
    <citation type="submission" date="2014-03" db="EMBL/GenBank/DDBJ databases">
        <title>Genomics of Bifidobacteria.</title>
        <authorList>
            <person name="Ventura M."/>
            <person name="Milani C."/>
            <person name="Lugli G.A."/>
        </authorList>
    </citation>
    <scope>NUCLEOTIDE SEQUENCE [LARGE SCALE GENOMIC DNA]</scope>
    <source>
        <strain evidence="9 10">LMG 11592</strain>
    </source>
</reference>
<evidence type="ECO:0000256" key="7">
    <source>
        <dbReference type="ARBA" id="ARBA00047880"/>
    </source>
</evidence>
<accession>A0A087BML3</accession>
<dbReference type="GO" id="GO:0005524">
    <property type="term" value="F:ATP binding"/>
    <property type="evidence" value="ECO:0007669"/>
    <property type="project" value="UniProtKB-KW"/>
</dbReference>
<evidence type="ECO:0000256" key="6">
    <source>
        <dbReference type="ARBA" id="ARBA00022840"/>
    </source>
</evidence>
<feature type="domain" description="Riboflavin kinase" evidence="8">
    <location>
        <begin position="7"/>
        <end position="59"/>
    </location>
</feature>
<dbReference type="AlphaFoldDB" id="A0A087BML3"/>
<keyword evidence="4" id="KW-0808">Transferase</keyword>
<evidence type="ECO:0000256" key="2">
    <source>
        <dbReference type="ARBA" id="ARBA00022630"/>
    </source>
</evidence>
<evidence type="ECO:0000313" key="10">
    <source>
        <dbReference type="Proteomes" id="UP000029014"/>
    </source>
</evidence>
<gene>
    <name evidence="9" type="ORF">BMIN_0154</name>
</gene>